<organism evidence="1 2">
    <name type="scientific">Bartonella doshiae</name>
    <dbReference type="NCBI Taxonomy" id="33044"/>
    <lineage>
        <taxon>Bacteria</taxon>
        <taxon>Pseudomonadati</taxon>
        <taxon>Pseudomonadota</taxon>
        <taxon>Alphaproteobacteria</taxon>
        <taxon>Hyphomicrobiales</taxon>
        <taxon>Bartonellaceae</taxon>
        <taxon>Bartonella</taxon>
    </lineage>
</organism>
<accession>A0A380ZEF9</accession>
<sequence>MCDVDCAKSEVRLYLNIYLNQSGAFQDKKTDRPLIYENISENNDSLCVQHSRKFRRGTEKGKNSQGISIIQVNEKANKDSFQLSGGYVTWKGSSYRYYLVAYNFGDISNSVDCDIRVFKKIAGKFLDYRLENRFL</sequence>
<dbReference type="EMBL" id="UFTF01000001">
    <property type="protein sequence ID" value="SUV45358.1"/>
    <property type="molecule type" value="Genomic_DNA"/>
</dbReference>
<name>A0A380ZEF9_BARDO</name>
<protein>
    <submittedName>
        <fullName evidence="1">Uncharacterized protein</fullName>
    </submittedName>
</protein>
<dbReference type="OrthoDB" id="10011607at2"/>
<dbReference type="RefSeq" id="WP_004856098.1">
    <property type="nucleotide sequence ID" value="NZ_CACVBH010000009.1"/>
</dbReference>
<evidence type="ECO:0000313" key="2">
    <source>
        <dbReference type="Proteomes" id="UP000254950"/>
    </source>
</evidence>
<gene>
    <name evidence="1" type="ORF">NCTC12862_01094</name>
</gene>
<dbReference type="Proteomes" id="UP000254950">
    <property type="component" value="Unassembled WGS sequence"/>
</dbReference>
<proteinExistence type="predicted"/>
<reference evidence="1 2" key="1">
    <citation type="submission" date="2018-06" db="EMBL/GenBank/DDBJ databases">
        <authorList>
            <consortium name="Pathogen Informatics"/>
            <person name="Doyle S."/>
        </authorList>
    </citation>
    <scope>NUCLEOTIDE SEQUENCE [LARGE SCALE GENOMIC DNA]</scope>
    <source>
        <strain evidence="1 2">NCTC12862</strain>
    </source>
</reference>
<evidence type="ECO:0000313" key="1">
    <source>
        <dbReference type="EMBL" id="SUV45358.1"/>
    </source>
</evidence>
<dbReference type="AlphaFoldDB" id="A0A380ZEF9"/>